<sequence length="130" mass="14372">MDKAGRLIGKFHYGKNVWRYRYRLKYGGTGMPLIHMACAVTAAGLVMDSRARAQFARATAYNARKDRVSDALQAGWAEERKANTLNVAELEAAVYRARTSTNALDLREADGSRFQDHFVGPANAFKSATA</sequence>
<feature type="transmembrane region" description="Helical" evidence="1">
    <location>
        <begin position="26"/>
        <end position="47"/>
    </location>
</feature>
<gene>
    <name evidence="2" type="ORF">BSP0115_LOCUS1182</name>
</gene>
<dbReference type="EMBL" id="HBFS01001702">
    <property type="protein sequence ID" value="CAD8907985.1"/>
    <property type="molecule type" value="Transcribed_RNA"/>
</dbReference>
<evidence type="ECO:0000256" key="1">
    <source>
        <dbReference type="SAM" id="Phobius"/>
    </source>
</evidence>
<dbReference type="AlphaFoldDB" id="A0A7S1G3R8"/>
<proteinExistence type="predicted"/>
<evidence type="ECO:0000313" key="2">
    <source>
        <dbReference type="EMBL" id="CAD8907985.1"/>
    </source>
</evidence>
<keyword evidence="1" id="KW-1133">Transmembrane helix</keyword>
<protein>
    <submittedName>
        <fullName evidence="2">Uncharacterized protein</fullName>
    </submittedName>
</protein>
<keyword evidence="1" id="KW-0472">Membrane</keyword>
<keyword evidence="1" id="KW-0812">Transmembrane</keyword>
<accession>A0A7S1G3R8</accession>
<name>A0A7S1G3R8_9STRA</name>
<reference evidence="2" key="1">
    <citation type="submission" date="2021-01" db="EMBL/GenBank/DDBJ databases">
        <authorList>
            <person name="Corre E."/>
            <person name="Pelletier E."/>
            <person name="Niang G."/>
            <person name="Scheremetjew M."/>
            <person name="Finn R."/>
            <person name="Kale V."/>
            <person name="Holt S."/>
            <person name="Cochrane G."/>
            <person name="Meng A."/>
            <person name="Brown T."/>
            <person name="Cohen L."/>
        </authorList>
    </citation>
    <scope>NUCLEOTIDE SEQUENCE</scope>
    <source>
        <strain evidence="2">Ms1</strain>
    </source>
</reference>
<organism evidence="2">
    <name type="scientific">Bicosoecida sp. CB-2014</name>
    <dbReference type="NCBI Taxonomy" id="1486930"/>
    <lineage>
        <taxon>Eukaryota</taxon>
        <taxon>Sar</taxon>
        <taxon>Stramenopiles</taxon>
        <taxon>Bigyra</taxon>
        <taxon>Opalozoa</taxon>
        <taxon>Bicosoecida</taxon>
    </lineage>
</organism>